<evidence type="ECO:0000313" key="14">
    <source>
        <dbReference type="Proteomes" id="UP000094527"/>
    </source>
</evidence>
<keyword evidence="6 10" id="KW-0472">Membrane</keyword>
<protein>
    <submittedName>
        <fullName evidence="13">Neuropeptide capa receptor</fullName>
    </submittedName>
</protein>
<proteinExistence type="inferred from homology"/>
<dbReference type="AlphaFoldDB" id="A0A1D2MW28"/>
<evidence type="ECO:0000256" key="1">
    <source>
        <dbReference type="ARBA" id="ARBA00004141"/>
    </source>
</evidence>
<feature type="chain" id="PRO_5008904638" evidence="11">
    <location>
        <begin position="19"/>
        <end position="514"/>
    </location>
</feature>
<dbReference type="GO" id="GO:0008188">
    <property type="term" value="F:neuropeptide receptor activity"/>
    <property type="evidence" value="ECO:0007669"/>
    <property type="project" value="TreeGrafter"/>
</dbReference>
<comment type="similarity">
    <text evidence="2">Belongs to the G-protein coupled receptor 1 family.</text>
</comment>
<evidence type="ECO:0000259" key="12">
    <source>
        <dbReference type="PROSITE" id="PS50262"/>
    </source>
</evidence>
<evidence type="ECO:0000256" key="6">
    <source>
        <dbReference type="ARBA" id="ARBA00023136"/>
    </source>
</evidence>
<comment type="subcellular location">
    <subcellularLocation>
        <location evidence="1">Membrane</location>
        <topology evidence="1">Multi-pass membrane protein</topology>
    </subcellularLocation>
</comment>
<name>A0A1D2MW28_ORCCI</name>
<dbReference type="PROSITE" id="PS50262">
    <property type="entry name" value="G_PROTEIN_RECEP_F1_2"/>
    <property type="match status" value="1"/>
</dbReference>
<dbReference type="SUPFAM" id="SSF81321">
    <property type="entry name" value="Family A G protein-coupled receptor-like"/>
    <property type="match status" value="1"/>
</dbReference>
<organism evidence="13 14">
    <name type="scientific">Orchesella cincta</name>
    <name type="common">Springtail</name>
    <name type="synonym">Podura cincta</name>
    <dbReference type="NCBI Taxonomy" id="48709"/>
    <lineage>
        <taxon>Eukaryota</taxon>
        <taxon>Metazoa</taxon>
        <taxon>Ecdysozoa</taxon>
        <taxon>Arthropoda</taxon>
        <taxon>Hexapoda</taxon>
        <taxon>Collembola</taxon>
        <taxon>Entomobryomorpha</taxon>
        <taxon>Entomobryoidea</taxon>
        <taxon>Orchesellidae</taxon>
        <taxon>Orchesellinae</taxon>
        <taxon>Orchesella</taxon>
    </lineage>
</organism>
<keyword evidence="11" id="KW-0732">Signal</keyword>
<evidence type="ECO:0000256" key="10">
    <source>
        <dbReference type="SAM" id="Phobius"/>
    </source>
</evidence>
<evidence type="ECO:0000256" key="7">
    <source>
        <dbReference type="ARBA" id="ARBA00023170"/>
    </source>
</evidence>
<evidence type="ECO:0000313" key="13">
    <source>
        <dbReference type="EMBL" id="ODM97259.1"/>
    </source>
</evidence>
<feature type="region of interest" description="Disordered" evidence="9">
    <location>
        <begin position="139"/>
        <end position="197"/>
    </location>
</feature>
<sequence length="514" mass="56346">MLVAVVIAFFVCWAPYQAQRLLFVWVTQYGDWTATLRDINQALFYIAGVFYFLNSTINPILYSVMSKRFRRAFRDKLCRAGSCCLCFCCSEVVIIGPGTPGLGPLGGSQSAGAQARLRAVDSHSTTTRNRLMATYTRNNVNVDGPRTAPPGAIPYPPDEAGLGEDDELSSSGRLRTCTYPQGRGNRAGNATKKSHSLPDSSLLPLCCLHSDDEGADRGRDFRSRGHYGYGSPHRHVYHRKRPMESSSMSAEWLLKKRFASKSDGDYPTNTSYVTGYDGIKPIRKGGAGLVLENHTSSCADDELTINRVEEDYEYPSSGSEYHRRTYPQDSVVQQTPGGKIHVTVTNPSDSSEAIRCSEPYSIHETKRASPIPPINSIPSTRHSFNSNSTSNPKMDKNGDSIQPAVITTSITYPQDISTGSFGGAANGTARFSDPNHLLGAAGHDHDELKCFNKDQNHKERDNDNNGDINHIPDARRLTVDSGICLCGHEAELAEKHVGNESSIPKAQPIVEHSQ</sequence>
<dbReference type="InterPro" id="IPR000276">
    <property type="entry name" value="GPCR_Rhodpsn"/>
</dbReference>
<evidence type="ECO:0000256" key="9">
    <source>
        <dbReference type="SAM" id="MobiDB-lite"/>
    </source>
</evidence>
<comment type="caution">
    <text evidence="13">The sequence shown here is derived from an EMBL/GenBank/DDBJ whole genome shotgun (WGS) entry which is preliminary data.</text>
</comment>
<dbReference type="STRING" id="48709.A0A1D2MW28"/>
<dbReference type="PANTHER" id="PTHR24243:SF208">
    <property type="entry name" value="PYROKININ-1 RECEPTOR"/>
    <property type="match status" value="1"/>
</dbReference>
<feature type="transmembrane region" description="Helical" evidence="10">
    <location>
        <begin position="44"/>
        <end position="64"/>
    </location>
</feature>
<keyword evidence="7 13" id="KW-0675">Receptor</keyword>
<feature type="signal peptide" evidence="11">
    <location>
        <begin position="1"/>
        <end position="18"/>
    </location>
</feature>
<keyword evidence="5" id="KW-0297">G-protein coupled receptor</keyword>
<evidence type="ECO:0000256" key="3">
    <source>
        <dbReference type="ARBA" id="ARBA00022692"/>
    </source>
</evidence>
<dbReference type="GO" id="GO:0005886">
    <property type="term" value="C:plasma membrane"/>
    <property type="evidence" value="ECO:0007669"/>
    <property type="project" value="TreeGrafter"/>
</dbReference>
<dbReference type="InterPro" id="IPR017452">
    <property type="entry name" value="GPCR_Rhodpsn_7TM"/>
</dbReference>
<feature type="compositionally biased region" description="Pro residues" evidence="9">
    <location>
        <begin position="147"/>
        <end position="157"/>
    </location>
</feature>
<feature type="compositionally biased region" description="Polar residues" evidence="9">
    <location>
        <begin position="380"/>
        <end position="392"/>
    </location>
</feature>
<feature type="region of interest" description="Disordered" evidence="9">
    <location>
        <begin position="360"/>
        <end position="400"/>
    </location>
</feature>
<keyword evidence="14" id="KW-1185">Reference proteome</keyword>
<gene>
    <name evidence="13" type="ORF">Ocin01_09429</name>
</gene>
<dbReference type="OrthoDB" id="5962705at2759"/>
<evidence type="ECO:0000256" key="8">
    <source>
        <dbReference type="ARBA" id="ARBA00023224"/>
    </source>
</evidence>
<feature type="domain" description="G-protein coupled receptors family 1 profile" evidence="12">
    <location>
        <begin position="1"/>
        <end position="62"/>
    </location>
</feature>
<keyword evidence="3 10" id="KW-0812">Transmembrane</keyword>
<evidence type="ECO:0000256" key="4">
    <source>
        <dbReference type="ARBA" id="ARBA00022989"/>
    </source>
</evidence>
<dbReference type="Pfam" id="PF00001">
    <property type="entry name" value="7tm_1"/>
    <property type="match status" value="1"/>
</dbReference>
<dbReference type="Proteomes" id="UP000094527">
    <property type="component" value="Unassembled WGS sequence"/>
</dbReference>
<dbReference type="Gene3D" id="1.20.1070.10">
    <property type="entry name" value="Rhodopsin 7-helix transmembrane proteins"/>
    <property type="match status" value="1"/>
</dbReference>
<keyword evidence="8" id="KW-0807">Transducer</keyword>
<reference evidence="13 14" key="1">
    <citation type="journal article" date="2016" name="Genome Biol. Evol.">
        <title>Gene Family Evolution Reflects Adaptation to Soil Environmental Stressors in the Genome of the Collembolan Orchesella cincta.</title>
        <authorList>
            <person name="Faddeeva-Vakhrusheva A."/>
            <person name="Derks M.F."/>
            <person name="Anvar S.Y."/>
            <person name="Agamennone V."/>
            <person name="Suring W."/>
            <person name="Smit S."/>
            <person name="van Straalen N.M."/>
            <person name="Roelofs D."/>
        </authorList>
    </citation>
    <scope>NUCLEOTIDE SEQUENCE [LARGE SCALE GENOMIC DNA]</scope>
    <source>
        <tissue evidence="13">Mixed pool</tissue>
    </source>
</reference>
<evidence type="ECO:0000256" key="11">
    <source>
        <dbReference type="SAM" id="SignalP"/>
    </source>
</evidence>
<evidence type="ECO:0000256" key="2">
    <source>
        <dbReference type="ARBA" id="ARBA00010663"/>
    </source>
</evidence>
<dbReference type="PANTHER" id="PTHR24243">
    <property type="entry name" value="G-PROTEIN COUPLED RECEPTOR"/>
    <property type="match status" value="1"/>
</dbReference>
<dbReference type="EMBL" id="LJIJ01000459">
    <property type="protein sequence ID" value="ODM97259.1"/>
    <property type="molecule type" value="Genomic_DNA"/>
</dbReference>
<evidence type="ECO:0000256" key="5">
    <source>
        <dbReference type="ARBA" id="ARBA00023040"/>
    </source>
</evidence>
<keyword evidence="4 10" id="KW-1133">Transmembrane helix</keyword>
<accession>A0A1D2MW28</accession>